<evidence type="ECO:0000259" key="1">
    <source>
        <dbReference type="Pfam" id="PF26096"/>
    </source>
</evidence>
<dbReference type="InterPro" id="IPR058346">
    <property type="entry name" value="DUF8033"/>
</dbReference>
<feature type="domain" description="DUF8033" evidence="1">
    <location>
        <begin position="42"/>
        <end position="102"/>
    </location>
</feature>
<name>A0A1I9SAP2_9CAUD</name>
<dbReference type="Pfam" id="PF26096">
    <property type="entry name" value="DUF8033"/>
    <property type="match status" value="1"/>
</dbReference>
<sequence length="105" mass="11605">MAIARVTNRTAGQFISAQKEFNGSSISGRKVTNRAFFNTGQMSNDYAKMIKQDIESMPDGVEGFVVYSYATPIGWYTPATGWKKSSQKHSVTTSKHLGLFSGDWV</sequence>
<protein>
    <recommendedName>
        <fullName evidence="1">DUF8033 domain-containing protein</fullName>
    </recommendedName>
</protein>
<dbReference type="EMBL" id="KX774321">
    <property type="protein sequence ID" value="AOZ63848.1"/>
    <property type="molecule type" value="Genomic_DNA"/>
</dbReference>
<accession>A0A1I9SAP2</accession>
<dbReference type="Proteomes" id="UP000224902">
    <property type="component" value="Segment"/>
</dbReference>
<evidence type="ECO:0000313" key="2">
    <source>
        <dbReference type="EMBL" id="AOZ63848.1"/>
    </source>
</evidence>
<organism evidence="2 3">
    <name type="scientific">Rhodococcus phage Weasels2</name>
    <dbReference type="NCBI Taxonomy" id="1897437"/>
    <lineage>
        <taxon>Viruses</taxon>
        <taxon>Duplodnaviria</taxon>
        <taxon>Heunggongvirae</taxon>
        <taxon>Uroviricota</taxon>
        <taxon>Caudoviricetes</taxon>
        <taxon>Weaselvirus</taxon>
        <taxon>Weaselvirus weasel</taxon>
    </lineage>
</organism>
<keyword evidence="3" id="KW-1185">Reference proteome</keyword>
<evidence type="ECO:0000313" key="3">
    <source>
        <dbReference type="Proteomes" id="UP000224902"/>
    </source>
</evidence>
<gene>
    <name evidence="2" type="ORF">SEA_WEASELS2_270</name>
</gene>
<proteinExistence type="predicted"/>
<reference evidence="3" key="1">
    <citation type="submission" date="2016-08" db="EMBL/GenBank/DDBJ databases">
        <authorList>
            <person name="Seilhamer J.J."/>
        </authorList>
    </citation>
    <scope>NUCLEOTIDE SEQUENCE [LARGE SCALE GENOMIC DNA]</scope>
</reference>